<dbReference type="Gene3D" id="3.10.580.10">
    <property type="entry name" value="CBS-domain"/>
    <property type="match status" value="1"/>
</dbReference>
<evidence type="ECO:0000256" key="9">
    <source>
        <dbReference type="PROSITE-ProRule" id="PRU01193"/>
    </source>
</evidence>
<evidence type="ECO:0000256" key="10">
    <source>
        <dbReference type="SAM" id="Phobius"/>
    </source>
</evidence>
<evidence type="ECO:0000256" key="4">
    <source>
        <dbReference type="ARBA" id="ARBA00022737"/>
    </source>
</evidence>
<dbReference type="InterPro" id="IPR044751">
    <property type="entry name" value="Ion_transp-like_CBS"/>
</dbReference>
<dbReference type="GO" id="GO:0050660">
    <property type="term" value="F:flavin adenine dinucleotide binding"/>
    <property type="evidence" value="ECO:0007669"/>
    <property type="project" value="InterPro"/>
</dbReference>
<feature type="domain" description="CNNM transmembrane" evidence="12">
    <location>
        <begin position="1"/>
        <end position="202"/>
    </location>
</feature>
<dbReference type="AlphaFoldDB" id="A0A833H3D2"/>
<dbReference type="Pfam" id="PF03471">
    <property type="entry name" value="CorC_HlyC"/>
    <property type="match status" value="1"/>
</dbReference>
<dbReference type="InterPro" id="IPR000644">
    <property type="entry name" value="CBS_dom"/>
</dbReference>
<keyword evidence="6 8" id="KW-0129">CBS domain</keyword>
<dbReference type="FunFam" id="3.10.580.10:FF:000002">
    <property type="entry name" value="Magnesium/cobalt efflux protein CorC"/>
    <property type="match status" value="1"/>
</dbReference>
<name>A0A833H3D2_9LEPT</name>
<evidence type="ECO:0000256" key="5">
    <source>
        <dbReference type="ARBA" id="ARBA00022989"/>
    </source>
</evidence>
<dbReference type="InterPro" id="IPR046342">
    <property type="entry name" value="CBS_dom_sf"/>
</dbReference>
<protein>
    <submittedName>
        <fullName evidence="13">HlyC/CorC family transporter</fullName>
    </submittedName>
</protein>
<keyword evidence="3 9" id="KW-0812">Transmembrane</keyword>
<dbReference type="SUPFAM" id="SSF56176">
    <property type="entry name" value="FAD-binding/transporter-associated domain-like"/>
    <property type="match status" value="1"/>
</dbReference>
<evidence type="ECO:0000313" key="13">
    <source>
        <dbReference type="EMBL" id="KAB2933906.1"/>
    </source>
</evidence>
<dbReference type="SUPFAM" id="SSF54631">
    <property type="entry name" value="CBS-domain pair"/>
    <property type="match status" value="1"/>
</dbReference>
<evidence type="ECO:0000256" key="6">
    <source>
        <dbReference type="ARBA" id="ARBA00023122"/>
    </source>
</evidence>
<keyword evidence="7 9" id="KW-0472">Membrane</keyword>
<dbReference type="EMBL" id="WBUI01000004">
    <property type="protein sequence ID" value="KAB2933906.1"/>
    <property type="molecule type" value="Genomic_DNA"/>
</dbReference>
<dbReference type="InterPro" id="IPR051676">
    <property type="entry name" value="UPF0053_domain"/>
</dbReference>
<dbReference type="SMART" id="SM01091">
    <property type="entry name" value="CorC_HlyC"/>
    <property type="match status" value="1"/>
</dbReference>
<evidence type="ECO:0000259" key="11">
    <source>
        <dbReference type="PROSITE" id="PS51371"/>
    </source>
</evidence>
<dbReference type="RefSeq" id="WP_002770402.1">
    <property type="nucleotide sequence ID" value="NZ_JQDG01000013.1"/>
</dbReference>
<dbReference type="OrthoDB" id="9798188at2"/>
<comment type="subcellular location">
    <subcellularLocation>
        <location evidence="1">Cell membrane</location>
        <topology evidence="1">Multi-pass membrane protein</topology>
    </subcellularLocation>
</comment>
<feature type="domain" description="CBS" evidence="11">
    <location>
        <begin position="221"/>
        <end position="280"/>
    </location>
</feature>
<dbReference type="Proteomes" id="UP000460298">
    <property type="component" value="Unassembled WGS sequence"/>
</dbReference>
<keyword evidence="4" id="KW-0677">Repeat</keyword>
<dbReference type="PROSITE" id="PS51371">
    <property type="entry name" value="CBS"/>
    <property type="match status" value="2"/>
</dbReference>
<accession>A0A833H3D2</accession>
<dbReference type="PANTHER" id="PTHR43099:SF5">
    <property type="entry name" value="HLYC_CORC FAMILY TRANSPORTER"/>
    <property type="match status" value="1"/>
</dbReference>
<evidence type="ECO:0000256" key="2">
    <source>
        <dbReference type="ARBA" id="ARBA00022475"/>
    </source>
</evidence>
<proteinExistence type="predicted"/>
<evidence type="ECO:0000256" key="7">
    <source>
        <dbReference type="ARBA" id="ARBA00023136"/>
    </source>
</evidence>
<evidence type="ECO:0000259" key="12">
    <source>
        <dbReference type="PROSITE" id="PS51846"/>
    </source>
</evidence>
<dbReference type="InterPro" id="IPR016169">
    <property type="entry name" value="FAD-bd_PCMH_sub2"/>
</dbReference>
<evidence type="ECO:0000256" key="8">
    <source>
        <dbReference type="PROSITE-ProRule" id="PRU00703"/>
    </source>
</evidence>
<dbReference type="InterPro" id="IPR036318">
    <property type="entry name" value="FAD-bd_PCMH-like_sf"/>
</dbReference>
<evidence type="ECO:0000256" key="3">
    <source>
        <dbReference type="ARBA" id="ARBA00022692"/>
    </source>
</evidence>
<dbReference type="InterPro" id="IPR005170">
    <property type="entry name" value="Transptr-assoc_dom"/>
</dbReference>
<dbReference type="Gene3D" id="3.30.465.10">
    <property type="match status" value="1"/>
</dbReference>
<evidence type="ECO:0000313" key="14">
    <source>
        <dbReference type="Proteomes" id="UP000460298"/>
    </source>
</evidence>
<feature type="transmembrane region" description="Helical" evidence="10">
    <location>
        <begin position="6"/>
        <end position="27"/>
    </location>
</feature>
<dbReference type="CDD" id="cd04590">
    <property type="entry name" value="CBS_pair_CorC_HlyC_assoc"/>
    <property type="match status" value="1"/>
</dbReference>
<keyword evidence="5 9" id="KW-1133">Transmembrane helix</keyword>
<evidence type="ECO:0000256" key="1">
    <source>
        <dbReference type="ARBA" id="ARBA00004651"/>
    </source>
</evidence>
<comment type="caution">
    <text evidence="13">The sequence shown here is derived from an EMBL/GenBank/DDBJ whole genome shotgun (WGS) entry which is preliminary data.</text>
</comment>
<dbReference type="Pfam" id="PF00571">
    <property type="entry name" value="CBS"/>
    <property type="match status" value="2"/>
</dbReference>
<sequence>MILGELSIILLLILINGFFSSSEIALISFKRGRLKALVEDGDMRARIITKLQQNPDQLFATVQVGVTLVGTLASVYGGASLVGPVQGLLESTGLPVVSEFAREGAFVVVVGLITYLSIVIGELVPKSLALNYSEWVGLNVAYPLNLMSKIFFLFTKVLTGSSNIILRPFKDRTSFSETRLLAEEILHLLEEGVKHGSIEHTEHEIIENVLDMNETDARDVMVPRVDIKALDIDADEEEVRRAMDLFYSRIPVYKDSLDNIVGILHLKDLMRSMSRKERYSLSRLTRPAYFVPESMKIGKILKEMQKRRSHMAIVVDEFGGTAGLLTLEDILEEIVGEIQDVTEFNEESDIIKTGETSYLVSGACNTFDFNDFVEKDIIPESEAYTTVAGFIIEELGRFPELGEGAEVKGYRFELVKKVRQKLVQFKVTVLNGEEQKKID</sequence>
<dbReference type="Pfam" id="PF01595">
    <property type="entry name" value="CNNM"/>
    <property type="match status" value="1"/>
</dbReference>
<gene>
    <name evidence="13" type="ORF">F9K24_05420</name>
</gene>
<dbReference type="InterPro" id="IPR002550">
    <property type="entry name" value="CNNM"/>
</dbReference>
<reference evidence="13 14" key="1">
    <citation type="submission" date="2019-10" db="EMBL/GenBank/DDBJ databases">
        <title>Extracellular Electron Transfer in a Candidatus Methanoperedens spp. Enrichment Culture.</title>
        <authorList>
            <person name="Berger S."/>
            <person name="Rangel Shaw D."/>
            <person name="Berben T."/>
            <person name="In 'T Zandt M."/>
            <person name="Frank J."/>
            <person name="Reimann J."/>
            <person name="Jetten M.S.M."/>
            <person name="Welte C.U."/>
        </authorList>
    </citation>
    <scope>NUCLEOTIDE SEQUENCE [LARGE SCALE GENOMIC DNA]</scope>
    <source>
        <strain evidence="13">SB12</strain>
    </source>
</reference>
<dbReference type="PROSITE" id="PS51846">
    <property type="entry name" value="CNNM"/>
    <property type="match status" value="1"/>
</dbReference>
<keyword evidence="2" id="KW-1003">Cell membrane</keyword>
<dbReference type="PANTHER" id="PTHR43099">
    <property type="entry name" value="UPF0053 PROTEIN YRKA"/>
    <property type="match status" value="1"/>
</dbReference>
<dbReference type="GO" id="GO:0005886">
    <property type="term" value="C:plasma membrane"/>
    <property type="evidence" value="ECO:0007669"/>
    <property type="project" value="UniProtKB-SubCell"/>
</dbReference>
<feature type="domain" description="CBS" evidence="11">
    <location>
        <begin position="284"/>
        <end position="341"/>
    </location>
</feature>
<organism evidence="13 14">
    <name type="scientific">Leptonema illini</name>
    <dbReference type="NCBI Taxonomy" id="183"/>
    <lineage>
        <taxon>Bacteria</taxon>
        <taxon>Pseudomonadati</taxon>
        <taxon>Spirochaetota</taxon>
        <taxon>Spirochaetia</taxon>
        <taxon>Leptospirales</taxon>
        <taxon>Leptospiraceae</taxon>
        <taxon>Leptonema</taxon>
    </lineage>
</organism>